<evidence type="ECO:0000313" key="3">
    <source>
        <dbReference type="EMBL" id="CAC88787.1"/>
    </source>
</evidence>
<feature type="compositionally biased region" description="Low complexity" evidence="2">
    <location>
        <begin position="276"/>
        <end position="285"/>
    </location>
</feature>
<reference evidence="3" key="2">
    <citation type="journal article" date="2002" name="EMBO J.">
        <title>Endogenous viral sequences and their potential contribution to heritable virus resistance in plants.</title>
        <authorList>
            <person name="Mette M.F."/>
            <person name="Kanno T."/>
            <person name="Aufsatz W."/>
            <person name="Jakowitsch J."/>
            <person name="van der Winden J."/>
            <person name="Matzke M.A."/>
            <person name="Matzke A.J."/>
        </authorList>
    </citation>
    <scope>NUCLEOTIDE SEQUENCE</scope>
</reference>
<dbReference type="EMBL" id="AJ414166">
    <property type="protein sequence ID" value="CAC88787.1"/>
    <property type="molecule type" value="Genomic_DNA"/>
</dbReference>
<accession>Q93YE0</accession>
<dbReference type="PANTHER" id="PTHR47599:SF3">
    <property type="entry name" value="CELL-TO-CELL MOVEMENT PROTEIN"/>
    <property type="match status" value="1"/>
</dbReference>
<dbReference type="InterPro" id="IPR051596">
    <property type="entry name" value="Caulimoviridae_Movement"/>
</dbReference>
<name>Q93YE0_TOBAC</name>
<proteinExistence type="predicted"/>
<dbReference type="Pfam" id="PF01107">
    <property type="entry name" value="MP"/>
    <property type="match status" value="1"/>
</dbReference>
<keyword evidence="1" id="KW-0175">Coiled coil</keyword>
<sequence>MKKIMTEKDIQIIQQKEYQDEQSSEQKIIFDANIFEQIKGKELDLSIDKILEVSTIKNWFKRQKEEYYVVSQREHIIDCKYIKGKARIPILNKKLLNKEIQDIKAKNPIKYVHLGGTEILIKACFREGIDTPIEIYLADDRIVQPIEKSIISAVRGNLIYQKFKFIISANYSVAIDDQNIDKLLVLYWKMSGIELAPGSKIFTARCKKLYVLTTKHKITAKNKINKVKIENSFERIVSVIDNNDYSYKEMDIEEDLEIVKERLSTSKRTGNEIPETSSRTSTSRSTSRRVDYITPQKLIEQKIEEINSHHYYITGIMDQRKYLILINTGQEENYVIRELIPEQEIVTIEQQNSELPKALRKNEETTEKELIIGGIPILINFKIYQGDKNITLGIKWLEKVKPYKLEDRQLTISYENKKIIIKRTLI</sequence>
<feature type="region of interest" description="Disordered" evidence="2">
    <location>
        <begin position="267"/>
        <end position="288"/>
    </location>
</feature>
<protein>
    <submittedName>
        <fullName evidence="3">Putative movement protein</fullName>
    </submittedName>
</protein>
<evidence type="ECO:0000256" key="2">
    <source>
        <dbReference type="SAM" id="MobiDB-lite"/>
    </source>
</evidence>
<dbReference type="PANTHER" id="PTHR47599">
    <property type="entry name" value="CELL-TO-CELL MOVEMENT PROTEIN"/>
    <property type="match status" value="1"/>
</dbReference>
<reference evidence="3" key="1">
    <citation type="journal article" date="1999" name="Proc. Natl. Acad. Sci. U.S.A.">
        <title>Integrated pararetroviral sequences define a unique class of dispersed repetitive DNA in plants.</title>
        <authorList>
            <person name="Jakowitsch J."/>
            <person name="Mette M.F."/>
            <person name="van der Winden J."/>
            <person name="Matzke M.A."/>
            <person name="Matzke A.J."/>
        </authorList>
    </citation>
    <scope>NUCLEOTIDE SEQUENCE</scope>
</reference>
<evidence type="ECO:0000256" key="1">
    <source>
        <dbReference type="ARBA" id="ARBA00023054"/>
    </source>
</evidence>
<dbReference type="InterPro" id="IPR028919">
    <property type="entry name" value="Viral_movement"/>
</dbReference>
<organism evidence="3">
    <name type="scientific">Nicotiana tabacum</name>
    <name type="common">Common tobacco</name>
    <dbReference type="NCBI Taxonomy" id="4097"/>
    <lineage>
        <taxon>Eukaryota</taxon>
        <taxon>Viridiplantae</taxon>
        <taxon>Streptophyta</taxon>
        <taxon>Embryophyta</taxon>
        <taxon>Tracheophyta</taxon>
        <taxon>Spermatophyta</taxon>
        <taxon>Magnoliopsida</taxon>
        <taxon>eudicotyledons</taxon>
        <taxon>Gunneridae</taxon>
        <taxon>Pentapetalae</taxon>
        <taxon>asterids</taxon>
        <taxon>lamiids</taxon>
        <taxon>Solanales</taxon>
        <taxon>Solanaceae</taxon>
        <taxon>Nicotianoideae</taxon>
        <taxon>Nicotianeae</taxon>
        <taxon>Nicotiana</taxon>
    </lineage>
</organism>
<dbReference type="AlphaFoldDB" id="Q93YE0"/>